<protein>
    <submittedName>
        <fullName evidence="2">Uncharacterized protein</fullName>
    </submittedName>
</protein>
<sequence length="34" mass="4213">MFHMTLLNGHCNVLMTLQFYFIFFMLYHLFNLVI</sequence>
<evidence type="ECO:0000313" key="2">
    <source>
        <dbReference type="EMBL" id="JAE06374.1"/>
    </source>
</evidence>
<organism evidence="2">
    <name type="scientific">Arundo donax</name>
    <name type="common">Giant reed</name>
    <name type="synonym">Donax arundinaceus</name>
    <dbReference type="NCBI Taxonomy" id="35708"/>
    <lineage>
        <taxon>Eukaryota</taxon>
        <taxon>Viridiplantae</taxon>
        <taxon>Streptophyta</taxon>
        <taxon>Embryophyta</taxon>
        <taxon>Tracheophyta</taxon>
        <taxon>Spermatophyta</taxon>
        <taxon>Magnoliopsida</taxon>
        <taxon>Liliopsida</taxon>
        <taxon>Poales</taxon>
        <taxon>Poaceae</taxon>
        <taxon>PACMAD clade</taxon>
        <taxon>Arundinoideae</taxon>
        <taxon>Arundineae</taxon>
        <taxon>Arundo</taxon>
    </lineage>
</organism>
<proteinExistence type="predicted"/>
<reference evidence="2" key="1">
    <citation type="submission" date="2014-09" db="EMBL/GenBank/DDBJ databases">
        <authorList>
            <person name="Magalhaes I.L.F."/>
            <person name="Oliveira U."/>
            <person name="Santos F.R."/>
            <person name="Vidigal T.H.D.A."/>
            <person name="Brescovit A.D."/>
            <person name="Santos A.J."/>
        </authorList>
    </citation>
    <scope>NUCLEOTIDE SEQUENCE</scope>
    <source>
        <tissue evidence="2">Shoot tissue taken approximately 20 cm above the soil surface</tissue>
    </source>
</reference>
<feature type="transmembrane region" description="Helical" evidence="1">
    <location>
        <begin position="12"/>
        <end position="30"/>
    </location>
</feature>
<reference evidence="2" key="2">
    <citation type="journal article" date="2015" name="Data Brief">
        <title>Shoot transcriptome of the giant reed, Arundo donax.</title>
        <authorList>
            <person name="Barrero R.A."/>
            <person name="Guerrero F.D."/>
            <person name="Moolhuijzen P."/>
            <person name="Goolsby J.A."/>
            <person name="Tidwell J."/>
            <person name="Bellgard S.E."/>
            <person name="Bellgard M.I."/>
        </authorList>
    </citation>
    <scope>NUCLEOTIDE SEQUENCE</scope>
    <source>
        <tissue evidence="2">Shoot tissue taken approximately 20 cm above the soil surface</tissue>
    </source>
</reference>
<keyword evidence="1" id="KW-1133">Transmembrane helix</keyword>
<dbReference type="AlphaFoldDB" id="A0A0A9F577"/>
<name>A0A0A9F577_ARUDO</name>
<accession>A0A0A9F577</accession>
<dbReference type="EMBL" id="GBRH01191522">
    <property type="protein sequence ID" value="JAE06374.1"/>
    <property type="molecule type" value="Transcribed_RNA"/>
</dbReference>
<evidence type="ECO:0000256" key="1">
    <source>
        <dbReference type="SAM" id="Phobius"/>
    </source>
</evidence>
<keyword evidence="1" id="KW-0472">Membrane</keyword>
<keyword evidence="1" id="KW-0812">Transmembrane</keyword>